<gene>
    <name evidence="2" type="ORF">OJ253_1662</name>
</gene>
<feature type="transmembrane region" description="Helical" evidence="1">
    <location>
        <begin position="59"/>
        <end position="87"/>
    </location>
</feature>
<evidence type="ECO:0000313" key="2">
    <source>
        <dbReference type="EMBL" id="KAJ1609183.1"/>
    </source>
</evidence>
<reference evidence="2" key="1">
    <citation type="submission" date="2022-10" db="EMBL/GenBank/DDBJ databases">
        <title>Adaptive evolution leads to modifications in subtelomeric GC content in a zoonotic Cryptosporidium species.</title>
        <authorList>
            <person name="Li J."/>
            <person name="Feng Y."/>
            <person name="Xiao L."/>
        </authorList>
    </citation>
    <scope>NUCLEOTIDE SEQUENCE</scope>
    <source>
        <strain evidence="2">33844</strain>
    </source>
</reference>
<proteinExistence type="predicted"/>
<keyword evidence="1 2" id="KW-0812">Transmembrane</keyword>
<feature type="transmembrane region" description="Helical" evidence="1">
    <location>
        <begin position="265"/>
        <end position="285"/>
    </location>
</feature>
<feature type="transmembrane region" description="Helical" evidence="1">
    <location>
        <begin position="292"/>
        <end position="309"/>
    </location>
</feature>
<comment type="caution">
    <text evidence="2">The sequence shown here is derived from an EMBL/GenBank/DDBJ whole genome shotgun (WGS) entry which is preliminary data.</text>
</comment>
<accession>A0A9D5DKU5</accession>
<keyword evidence="1" id="KW-0472">Membrane</keyword>
<dbReference type="OrthoDB" id="340619at2759"/>
<organism evidence="2">
    <name type="scientific">Cryptosporidium canis</name>
    <dbReference type="NCBI Taxonomy" id="195482"/>
    <lineage>
        <taxon>Eukaryota</taxon>
        <taxon>Sar</taxon>
        <taxon>Alveolata</taxon>
        <taxon>Apicomplexa</taxon>
        <taxon>Conoidasida</taxon>
        <taxon>Coccidia</taxon>
        <taxon>Eucoccidiorida</taxon>
        <taxon>Eimeriorina</taxon>
        <taxon>Cryptosporidiidae</taxon>
        <taxon>Cryptosporidium</taxon>
    </lineage>
</organism>
<dbReference type="AlphaFoldDB" id="A0A9D5DKU5"/>
<protein>
    <submittedName>
        <fullName evidence="2">Transmembrane domain-containing protein</fullName>
    </submittedName>
</protein>
<keyword evidence="1" id="KW-1133">Transmembrane helix</keyword>
<name>A0A9D5DKU5_9CRYT</name>
<dbReference type="EMBL" id="JAPCXC010000036">
    <property type="protein sequence ID" value="KAJ1609183.1"/>
    <property type="molecule type" value="Genomic_DNA"/>
</dbReference>
<evidence type="ECO:0000256" key="1">
    <source>
        <dbReference type="SAM" id="Phobius"/>
    </source>
</evidence>
<feature type="transmembrane region" description="Helical" evidence="1">
    <location>
        <begin position="107"/>
        <end position="128"/>
    </location>
</feature>
<feature type="transmembrane region" description="Helical" evidence="1">
    <location>
        <begin position="383"/>
        <end position="405"/>
    </location>
</feature>
<feature type="transmembrane region" description="Helical" evidence="1">
    <location>
        <begin position="238"/>
        <end position="259"/>
    </location>
</feature>
<feature type="transmembrane region" description="Helical" evidence="1">
    <location>
        <begin position="329"/>
        <end position="350"/>
    </location>
</feature>
<sequence length="453" mass="52424">MENGEKYMQKVGMKEGRVSRTQYLFFQVYNNTKKCCWSISVPRECIGLSRILLEYPYSYFLPLLSCFQCMVTIIVCHIFSVSLSHLPYYKLFLPFTYFLTIHSPEKYIYMFGLLLSWVLFTLSIPMLYHLLFYHLPQPLEVWVTPRYSKIGELIASRGDSVNGLDTEIGSPNCQLEESQQTSNTINRRNERCPAEEYCTEKEAVINAEYEANDLNSANLIRVKQGVFHRAIATWTLRVIFISLSLAVFFAFSALIFPFGLNLRRVIFNDAGASSGILYLLFNALLNISPSNLFVFFSFIHVLLISIYVFTYKRPVISRLSRLLKMGCSIVMVLIILTRSISTFILSHYYMNKFRSGRLFNDNYPNLNSFLADFNIKMKANHSFYVRMALASSSQYLFLFTAMVFISSYSLDIHQLHLSSINAFKSTEDSESYSLIRRGVDIVSNQDEKESFLY</sequence>
<dbReference type="Proteomes" id="UP001067231">
    <property type="component" value="Unassembled WGS sequence"/>
</dbReference>